<organism evidence="1">
    <name type="scientific">marine sediment metagenome</name>
    <dbReference type="NCBI Taxonomy" id="412755"/>
    <lineage>
        <taxon>unclassified sequences</taxon>
        <taxon>metagenomes</taxon>
        <taxon>ecological metagenomes</taxon>
    </lineage>
</organism>
<dbReference type="EMBL" id="BARU01025251">
    <property type="protein sequence ID" value="GAH58738.1"/>
    <property type="molecule type" value="Genomic_DNA"/>
</dbReference>
<protein>
    <submittedName>
        <fullName evidence="1">Uncharacterized protein</fullName>
    </submittedName>
</protein>
<comment type="caution">
    <text evidence="1">The sequence shown here is derived from an EMBL/GenBank/DDBJ whole genome shotgun (WGS) entry which is preliminary data.</text>
</comment>
<feature type="non-terminal residue" evidence="1">
    <location>
        <position position="274"/>
    </location>
</feature>
<gene>
    <name evidence="1" type="ORF">S03H2_40703</name>
</gene>
<sequence>DCFTVGYEVVDLDSTVLHNLREIIEFEASSSYSQQPTFYYILNAKVEDIKILLESPNIHCVINTHENVEHLANGDKFIFYNKKNNAFLNYESERVNLSFEQHLIQTSQNEQILSDEILKIKSVATKIFVDLNDKNNADNLPKLMRDYDQNFWDKILNFTMLYFKIQIPKFERPKKMPKKKFSKPLKDFSYEYEDILKTNRKIGQEFIKLLHDYRFDKVNPANLEVEQLFYPKKLYNYLRNHHWEKGIPPKFLSKWIQMIDTKLQANENDLLDFQ</sequence>
<evidence type="ECO:0000313" key="1">
    <source>
        <dbReference type="EMBL" id="GAH58738.1"/>
    </source>
</evidence>
<dbReference type="AlphaFoldDB" id="X1IMF7"/>
<proteinExistence type="predicted"/>
<reference evidence="1" key="1">
    <citation type="journal article" date="2014" name="Front. Microbiol.">
        <title>High frequency of phylogenetically diverse reductive dehalogenase-homologous genes in deep subseafloor sedimentary metagenomes.</title>
        <authorList>
            <person name="Kawai M."/>
            <person name="Futagami T."/>
            <person name="Toyoda A."/>
            <person name="Takaki Y."/>
            <person name="Nishi S."/>
            <person name="Hori S."/>
            <person name="Arai W."/>
            <person name="Tsubouchi T."/>
            <person name="Morono Y."/>
            <person name="Uchiyama I."/>
            <person name="Ito T."/>
            <person name="Fujiyama A."/>
            <person name="Inagaki F."/>
            <person name="Takami H."/>
        </authorList>
    </citation>
    <scope>NUCLEOTIDE SEQUENCE</scope>
    <source>
        <strain evidence="1">Expedition CK06-06</strain>
    </source>
</reference>
<feature type="non-terminal residue" evidence="1">
    <location>
        <position position="1"/>
    </location>
</feature>
<accession>X1IMF7</accession>
<name>X1IMF7_9ZZZZ</name>